<proteinExistence type="predicted"/>
<accession>A0AAE3KTW2</accession>
<dbReference type="EMBL" id="JAMZMM010000255">
    <property type="protein sequence ID" value="MCP2730907.1"/>
    <property type="molecule type" value="Genomic_DNA"/>
</dbReference>
<gene>
    <name evidence="1" type="ORF">NJ959_20990</name>
</gene>
<dbReference type="NCBIfam" id="TIGR02243">
    <property type="entry name" value="putative baseplate assembly protein"/>
    <property type="match status" value="1"/>
</dbReference>
<dbReference type="RefSeq" id="WP_254013657.1">
    <property type="nucleotide sequence ID" value="NZ_JAMZMM010000255.1"/>
</dbReference>
<dbReference type="InterPro" id="IPR011749">
    <property type="entry name" value="CHP02243"/>
</dbReference>
<dbReference type="Proteomes" id="UP001204953">
    <property type="component" value="Unassembled WGS sequence"/>
</dbReference>
<protein>
    <submittedName>
        <fullName evidence="1">Baseplate assembly protein</fullName>
    </submittedName>
</protein>
<sequence length="746" mass="83820">MEFDFLPKLPKSNLDDRKFQDLVDECILRIPRYCPEWTNYNPSDPGITLVELFAWLTDQMLLRFNQVPLRNYITFLELLGIRLKPPIPAQTVQTFYMSATLPENYRIPAGTEVATLRTQTDEAIVFTTVRDLIIGKPSIRHFLTSETDEEQPQVLRDRFVGSWNQESNGDWSGSTLSCFSEQPQAGNCFYLVFDPDGEIEGNAIAITFKGEAATATGINPENPPRRWEAWNGDYWESVLLQESDDYTKGFSFSELVRQGGNPLQGADVLLHLNPRWPVSQFVTYRGRWLRCVYNETDRYQSGYIRSPRIVGLSTRSIGGTVEAIQCSTIRNEILGESDGNPGQTFQLQGTGILPRQTDEHLLVTPPGGLPQIWQEVNDFADSGPEDLHYTIDSRTGTIQFGPLLREPTQLRDRTQWRMTSQRVTERQNYPLLPEARGQLANGTMPRLDAASLQDMERQYGAVPPRGSLILMVSYRIGGGQKGNVQSGSIKILKSAIPYITNTINHTAARNGADAESLEDAVIRVPRLLRTRDRAVTPEDFEYLAMEAGGGGIARSRCLTPKKKEDAGIVRLLLVPQANTDSIEQGLGIDPDFFKITPQLRDRVSAYLDERRLLGVEVKYQEPTYVGVAVQTEVALEPAYNNPYAQQEILTKLQVALYRFLNPLTGGPEGTGWPFGRPVYSSDIVTLLQSISGVRYLGAVQLFELRQSPQGWQRNLPQEPVIDPGPLGLICSWYNNRLRSGHAINIF</sequence>
<name>A0AAE3KTW2_9CYAN</name>
<organism evidence="1 2">
    <name type="scientific">Limnofasciculus baicalensis BBK-W-15</name>
    <dbReference type="NCBI Taxonomy" id="2699891"/>
    <lineage>
        <taxon>Bacteria</taxon>
        <taxon>Bacillati</taxon>
        <taxon>Cyanobacteriota</taxon>
        <taxon>Cyanophyceae</taxon>
        <taxon>Coleofasciculales</taxon>
        <taxon>Coleofasciculaceae</taxon>
        <taxon>Limnofasciculus</taxon>
        <taxon>Limnofasciculus baicalensis</taxon>
    </lineage>
</organism>
<reference evidence="1" key="1">
    <citation type="submission" date="2022-06" db="EMBL/GenBank/DDBJ databases">
        <title>New cyanobacteria of genus Symplocastrum in benthos of Lake Baikal.</title>
        <authorList>
            <person name="Sorokovikova E."/>
            <person name="Tikhonova I."/>
            <person name="Krasnopeev A."/>
            <person name="Evseev P."/>
            <person name="Gladkikh A."/>
            <person name="Belykh O."/>
        </authorList>
    </citation>
    <scope>NUCLEOTIDE SEQUENCE</scope>
    <source>
        <strain evidence="1">BBK-W-15</strain>
    </source>
</reference>
<comment type="caution">
    <text evidence="1">The sequence shown here is derived from an EMBL/GenBank/DDBJ whole genome shotgun (WGS) entry which is preliminary data.</text>
</comment>
<evidence type="ECO:0000313" key="2">
    <source>
        <dbReference type="Proteomes" id="UP001204953"/>
    </source>
</evidence>
<keyword evidence="2" id="KW-1185">Reference proteome</keyword>
<evidence type="ECO:0000313" key="1">
    <source>
        <dbReference type="EMBL" id="MCP2730907.1"/>
    </source>
</evidence>
<dbReference type="AlphaFoldDB" id="A0AAE3KTW2"/>